<name>A0A4R7W1J7_9PSEU</name>
<evidence type="ECO:0000259" key="3">
    <source>
        <dbReference type="SMART" id="SM00829"/>
    </source>
</evidence>
<keyword evidence="1" id="KW-0521">NADP</keyword>
<dbReference type="InterPro" id="IPR036291">
    <property type="entry name" value="NAD(P)-bd_dom_sf"/>
</dbReference>
<dbReference type="SMART" id="SM00829">
    <property type="entry name" value="PKS_ER"/>
    <property type="match status" value="1"/>
</dbReference>
<evidence type="ECO:0000256" key="1">
    <source>
        <dbReference type="ARBA" id="ARBA00022857"/>
    </source>
</evidence>
<dbReference type="Gene3D" id="3.40.50.720">
    <property type="entry name" value="NAD(P)-binding Rossmann-like Domain"/>
    <property type="match status" value="1"/>
</dbReference>
<reference evidence="4 5" key="1">
    <citation type="submission" date="2019-03" db="EMBL/GenBank/DDBJ databases">
        <title>Genomic Encyclopedia of Archaeal and Bacterial Type Strains, Phase II (KMG-II): from individual species to whole genera.</title>
        <authorList>
            <person name="Goeker M."/>
        </authorList>
    </citation>
    <scope>NUCLEOTIDE SEQUENCE [LARGE SCALE GENOMIC DNA]</scope>
    <source>
        <strain evidence="4 5">DSM 45499</strain>
    </source>
</reference>
<feature type="domain" description="Enoyl reductase (ER)" evidence="3">
    <location>
        <begin position="10"/>
        <end position="298"/>
    </location>
</feature>
<evidence type="ECO:0000313" key="4">
    <source>
        <dbReference type="EMBL" id="TDV56344.1"/>
    </source>
</evidence>
<dbReference type="SUPFAM" id="SSF50129">
    <property type="entry name" value="GroES-like"/>
    <property type="match status" value="1"/>
</dbReference>
<protein>
    <submittedName>
        <fullName evidence="4">NADPH2:quinone reductase</fullName>
    </submittedName>
</protein>
<dbReference type="Proteomes" id="UP000294927">
    <property type="component" value="Unassembled WGS sequence"/>
</dbReference>
<evidence type="ECO:0000256" key="2">
    <source>
        <dbReference type="ARBA" id="ARBA00023002"/>
    </source>
</evidence>
<keyword evidence="2" id="KW-0560">Oxidoreductase</keyword>
<gene>
    <name evidence="4" type="ORF">CLV71_102411</name>
</gene>
<dbReference type="InterPro" id="IPR020843">
    <property type="entry name" value="ER"/>
</dbReference>
<accession>A0A4R7W1J7</accession>
<organism evidence="4 5">
    <name type="scientific">Actinophytocola oryzae</name>
    <dbReference type="NCBI Taxonomy" id="502181"/>
    <lineage>
        <taxon>Bacteria</taxon>
        <taxon>Bacillati</taxon>
        <taxon>Actinomycetota</taxon>
        <taxon>Actinomycetes</taxon>
        <taxon>Pseudonocardiales</taxon>
        <taxon>Pseudonocardiaceae</taxon>
    </lineage>
</organism>
<dbReference type="InterPro" id="IPR011032">
    <property type="entry name" value="GroES-like_sf"/>
</dbReference>
<evidence type="ECO:0000313" key="5">
    <source>
        <dbReference type="Proteomes" id="UP000294927"/>
    </source>
</evidence>
<dbReference type="Pfam" id="PF13602">
    <property type="entry name" value="ADH_zinc_N_2"/>
    <property type="match status" value="1"/>
</dbReference>
<keyword evidence="5" id="KW-1185">Reference proteome</keyword>
<comment type="caution">
    <text evidence="4">The sequence shown here is derived from an EMBL/GenBank/DDBJ whole genome shotgun (WGS) entry which is preliminary data.</text>
</comment>
<dbReference type="RefSeq" id="WP_133901595.1">
    <property type="nucleotide sequence ID" value="NZ_SOCP01000002.1"/>
</dbReference>
<dbReference type="AlphaFoldDB" id="A0A4R7W1J7"/>
<dbReference type="Pfam" id="PF08240">
    <property type="entry name" value="ADH_N"/>
    <property type="match status" value="1"/>
</dbReference>
<proteinExistence type="predicted"/>
<dbReference type="PANTHER" id="PTHR48106">
    <property type="entry name" value="QUINONE OXIDOREDUCTASE PIG3-RELATED"/>
    <property type="match status" value="1"/>
</dbReference>
<dbReference type="SUPFAM" id="SSF51735">
    <property type="entry name" value="NAD(P)-binding Rossmann-fold domains"/>
    <property type="match status" value="1"/>
</dbReference>
<sequence>MKAARVHEFGAPLRVDEVAEPVAGDGEVLVRLTFAGVNPIDVRLRDGGAGRVPLPFVPGCDGVGVVDSRPVVVYGEGVGLRRPGTYAEWVAAPVSAVVPVPSGVDPAAAAGLGLAGVTAWALVRGVTAADRVLVLGASGGVGSLAVRLAASAGARVCAQTTSPGLAVDGEVVVCAEDGLREAVRSFAPTVVLDGLGGAYTGEAVRAVAEGGRITVFGVSAGSRGEVDYATLYRKGVTITGHASLSMPAADVRAALSDCLALVADGRVRVLVDEVVPLGEVNTAHQRLLERRATGKLVLAL</sequence>
<dbReference type="OrthoDB" id="7355832at2"/>
<dbReference type="Gene3D" id="3.90.180.10">
    <property type="entry name" value="Medium-chain alcohol dehydrogenases, catalytic domain"/>
    <property type="match status" value="1"/>
</dbReference>
<dbReference type="EMBL" id="SOCP01000002">
    <property type="protein sequence ID" value="TDV56344.1"/>
    <property type="molecule type" value="Genomic_DNA"/>
</dbReference>
<dbReference type="GO" id="GO:0070402">
    <property type="term" value="F:NADPH binding"/>
    <property type="evidence" value="ECO:0007669"/>
    <property type="project" value="TreeGrafter"/>
</dbReference>
<dbReference type="InterPro" id="IPR013154">
    <property type="entry name" value="ADH-like_N"/>
</dbReference>
<dbReference type="GO" id="GO:0016651">
    <property type="term" value="F:oxidoreductase activity, acting on NAD(P)H"/>
    <property type="evidence" value="ECO:0007669"/>
    <property type="project" value="TreeGrafter"/>
</dbReference>